<dbReference type="GO" id="GO:0006779">
    <property type="term" value="P:porphyrin-containing compound biosynthetic process"/>
    <property type="evidence" value="ECO:0007669"/>
    <property type="project" value="InterPro"/>
</dbReference>
<dbReference type="OrthoDB" id="9808022at2"/>
<dbReference type="SFLD" id="SFLDF00562">
    <property type="entry name" value="HemN-like__clustered_with_heat"/>
    <property type="match status" value="1"/>
</dbReference>
<dbReference type="InterPro" id="IPR034505">
    <property type="entry name" value="Coproporphyrinogen-III_oxidase"/>
</dbReference>
<feature type="domain" description="Radical SAM core" evidence="3">
    <location>
        <begin position="14"/>
        <end position="248"/>
    </location>
</feature>
<comment type="function">
    <text evidence="2">Probably acts as a heme chaperone, transferring heme to an unknown acceptor. Binds one molecule of heme per monomer, possibly covalently. Binds 1 [4Fe-4S] cluster. The cluster is coordinated with 3 cysteines and an exchangeable S-adenosyl-L-methionine.</text>
</comment>
<dbReference type="InterPro" id="IPR058240">
    <property type="entry name" value="rSAM_sf"/>
</dbReference>
<dbReference type="GO" id="GO:0005737">
    <property type="term" value="C:cytoplasm"/>
    <property type="evidence" value="ECO:0007669"/>
    <property type="project" value="UniProtKB-SubCell"/>
</dbReference>
<protein>
    <recommendedName>
        <fullName evidence="2">Heme chaperone HemW</fullName>
    </recommendedName>
</protein>
<dbReference type="Pfam" id="PF04055">
    <property type="entry name" value="Radical_SAM"/>
    <property type="match status" value="1"/>
</dbReference>
<dbReference type="InterPro" id="IPR004559">
    <property type="entry name" value="HemW-like"/>
</dbReference>
<dbReference type="GO" id="GO:0046872">
    <property type="term" value="F:metal ion binding"/>
    <property type="evidence" value="ECO:0007669"/>
    <property type="project" value="UniProtKB-UniRule"/>
</dbReference>
<proteinExistence type="inferred from homology"/>
<comment type="similarity">
    <text evidence="1">Belongs to the anaerobic coproporphyrinogen-III oxidase family. HemW subfamily.</text>
</comment>
<dbReference type="CDD" id="cd01335">
    <property type="entry name" value="Radical_SAM"/>
    <property type="match status" value="1"/>
</dbReference>
<evidence type="ECO:0000259" key="3">
    <source>
        <dbReference type="PROSITE" id="PS51918"/>
    </source>
</evidence>
<dbReference type="Pfam" id="PF06969">
    <property type="entry name" value="HemN_C"/>
    <property type="match status" value="1"/>
</dbReference>
<keyword evidence="4" id="KW-0560">Oxidoreductase</keyword>
<keyword evidence="2" id="KW-0963">Cytoplasm</keyword>
<keyword evidence="2" id="KW-0408">Iron</keyword>
<keyword evidence="2" id="KW-0411">Iron-sulfur</keyword>
<dbReference type="GO" id="GO:0004109">
    <property type="term" value="F:coproporphyrinogen oxidase activity"/>
    <property type="evidence" value="ECO:0007669"/>
    <property type="project" value="InterPro"/>
</dbReference>
<dbReference type="PANTHER" id="PTHR13932">
    <property type="entry name" value="COPROPORPHYRINIGEN III OXIDASE"/>
    <property type="match status" value="1"/>
</dbReference>
<dbReference type="SUPFAM" id="SSF102114">
    <property type="entry name" value="Radical SAM enzymes"/>
    <property type="match status" value="1"/>
</dbReference>
<accession>A0A199XRG1</accession>
<dbReference type="InterPro" id="IPR023404">
    <property type="entry name" value="rSAM_horseshoe"/>
</dbReference>
<comment type="caution">
    <text evidence="4">The sequence shown here is derived from an EMBL/GenBank/DDBJ whole genome shotgun (WGS) entry which is preliminary data.</text>
</comment>
<dbReference type="PROSITE" id="PS51918">
    <property type="entry name" value="RADICAL_SAM"/>
    <property type="match status" value="1"/>
</dbReference>
<reference evidence="4 5" key="1">
    <citation type="submission" date="2016-06" db="EMBL/GenBank/DDBJ databases">
        <title>Draft genome sequence of Flavobacterium succinicans strain DD5b.</title>
        <authorList>
            <person name="Poehlein A."/>
            <person name="Daniel R."/>
            <person name="Simeonova D.D."/>
        </authorList>
    </citation>
    <scope>NUCLEOTIDE SEQUENCE [LARGE SCALE GENOMIC DNA]</scope>
    <source>
        <strain evidence="4 5">DD5b</strain>
    </source>
</reference>
<dbReference type="NCBIfam" id="TIGR00539">
    <property type="entry name" value="hemN_rel"/>
    <property type="match status" value="1"/>
</dbReference>
<dbReference type="AlphaFoldDB" id="A0A199XRG1"/>
<dbReference type="SMART" id="SM00729">
    <property type="entry name" value="Elp3"/>
    <property type="match status" value="1"/>
</dbReference>
<dbReference type="RefSeq" id="WP_082923247.1">
    <property type="nucleotide sequence ID" value="NZ_JMTM01000046.1"/>
</dbReference>
<dbReference type="InterPro" id="IPR007197">
    <property type="entry name" value="rSAM"/>
</dbReference>
<name>A0A199XRG1_9FLAO</name>
<keyword evidence="2" id="KW-0479">Metal-binding</keyword>
<dbReference type="Gene3D" id="3.80.30.20">
    <property type="entry name" value="tm_1862 like domain"/>
    <property type="match status" value="1"/>
</dbReference>
<dbReference type="EMBL" id="JMTM01000046">
    <property type="protein sequence ID" value="OAZ04007.1"/>
    <property type="molecule type" value="Genomic_DNA"/>
</dbReference>
<keyword evidence="2" id="KW-0949">S-adenosyl-L-methionine</keyword>
<evidence type="ECO:0000313" key="4">
    <source>
        <dbReference type="EMBL" id="OAZ04007.1"/>
    </source>
</evidence>
<evidence type="ECO:0000256" key="2">
    <source>
        <dbReference type="RuleBase" id="RU364116"/>
    </source>
</evidence>
<sequence length="396" mass="45197">MATSSYISSFASSLSGRSGGAIYIHIPFCKQACHYCDFHFSTSMKKKEEMVLALAKEIQLRKSEFQDELIETIYFGGGTPSVLTTEEIEFLIAEVYRHYNVIENPEITLEANPDDLTRERIVELSKSSINRLSIGIQSFFEDDLKMMNRAHNSEEAQKCLELATQYFDNISIDLIYGIPGMSNTQWQQNIETALRFGVPHISSYALTVEPKTALNALIQKGKIDAPKDEVAEAHFQILVETLEKNGFIHYELSNFGKENYFSKNNSAYWLGKKYIGIGPSAHSYDGISRSWNVANNALYLKAIQQDQLPNEKEILSKADRYNEYIMTGLRTIWGVSLDRIERKFGQHYLDYLIKQSEKFIKDELLSIENNILKPTSKGKFLTDGIASDLFYINLEE</sequence>
<keyword evidence="2" id="KW-0004">4Fe-4S</keyword>
<dbReference type="InterPro" id="IPR010723">
    <property type="entry name" value="HemN_C"/>
</dbReference>
<evidence type="ECO:0000256" key="1">
    <source>
        <dbReference type="ARBA" id="ARBA00006100"/>
    </source>
</evidence>
<dbReference type="GO" id="GO:0051539">
    <property type="term" value="F:4 iron, 4 sulfur cluster binding"/>
    <property type="evidence" value="ECO:0007669"/>
    <property type="project" value="UniProtKB-UniRule"/>
</dbReference>
<dbReference type="PANTHER" id="PTHR13932:SF5">
    <property type="entry name" value="RADICAL S-ADENOSYL METHIONINE DOMAIN-CONTAINING PROTEIN 1, MITOCHONDRIAL"/>
    <property type="match status" value="1"/>
</dbReference>
<keyword evidence="5" id="KW-1185">Reference proteome</keyword>
<organism evidence="4 5">
    <name type="scientific">Flavobacterium succinicans</name>
    <dbReference type="NCBI Taxonomy" id="29536"/>
    <lineage>
        <taxon>Bacteria</taxon>
        <taxon>Pseudomonadati</taxon>
        <taxon>Bacteroidota</taxon>
        <taxon>Flavobacteriia</taxon>
        <taxon>Flavobacteriales</taxon>
        <taxon>Flavobacteriaceae</taxon>
        <taxon>Flavobacterium</taxon>
    </lineage>
</organism>
<gene>
    <name evidence="4" type="primary">hemN_2</name>
    <name evidence="4" type="ORF">FLB_16970</name>
</gene>
<dbReference type="PATRIC" id="fig|29536.5.peg.1781"/>
<comment type="subcellular location">
    <subcellularLocation>
        <location evidence="2">Cytoplasm</location>
    </subcellularLocation>
</comment>
<keyword evidence="2" id="KW-0143">Chaperone</keyword>
<evidence type="ECO:0000313" key="5">
    <source>
        <dbReference type="Proteomes" id="UP000093807"/>
    </source>
</evidence>
<dbReference type="SFLD" id="SFLDG01065">
    <property type="entry name" value="anaerobic_coproporphyrinogen-I"/>
    <property type="match status" value="1"/>
</dbReference>
<dbReference type="SFLD" id="SFLDF00288">
    <property type="entry name" value="HemN-like__clustered_with_nucl"/>
    <property type="match status" value="1"/>
</dbReference>
<dbReference type="Proteomes" id="UP000093807">
    <property type="component" value="Unassembled WGS sequence"/>
</dbReference>
<dbReference type="SFLD" id="SFLDS00029">
    <property type="entry name" value="Radical_SAM"/>
    <property type="match status" value="1"/>
</dbReference>
<dbReference type="InterPro" id="IPR006638">
    <property type="entry name" value="Elp3/MiaA/NifB-like_rSAM"/>
</dbReference>
<keyword evidence="2" id="KW-0349">Heme</keyword>